<dbReference type="InterPro" id="IPR032742">
    <property type="entry name" value="Iec3_N"/>
</dbReference>
<organism evidence="4 5">
    <name type="scientific">Phaeomoniella chlamydospora</name>
    <name type="common">Phaeoacremonium chlamydosporum</name>
    <dbReference type="NCBI Taxonomy" id="158046"/>
    <lineage>
        <taxon>Eukaryota</taxon>
        <taxon>Fungi</taxon>
        <taxon>Dikarya</taxon>
        <taxon>Ascomycota</taxon>
        <taxon>Pezizomycotina</taxon>
        <taxon>Eurotiomycetes</taxon>
        <taxon>Chaetothyriomycetidae</taxon>
        <taxon>Phaeomoniellales</taxon>
        <taxon>Phaeomoniellaceae</taxon>
        <taxon>Phaeomoniella</taxon>
    </lineage>
</organism>
<evidence type="ECO:0000313" key="5">
    <source>
        <dbReference type="Proteomes" id="UP000053317"/>
    </source>
</evidence>
<evidence type="ECO:0000259" key="3">
    <source>
        <dbReference type="Pfam" id="PF24244"/>
    </source>
</evidence>
<proteinExistence type="predicted"/>
<feature type="compositionally biased region" description="Basic and acidic residues" evidence="1">
    <location>
        <begin position="326"/>
        <end position="344"/>
    </location>
</feature>
<feature type="region of interest" description="Disordered" evidence="1">
    <location>
        <begin position="251"/>
        <end position="344"/>
    </location>
</feature>
<evidence type="ECO:0000256" key="1">
    <source>
        <dbReference type="SAM" id="MobiDB-lite"/>
    </source>
</evidence>
<dbReference type="Pfam" id="PF14612">
    <property type="entry name" value="Ino80_Iec3"/>
    <property type="match status" value="1"/>
</dbReference>
<reference evidence="4 5" key="2">
    <citation type="submission" date="2015-05" db="EMBL/GenBank/DDBJ databases">
        <authorList>
            <person name="Morales-Cruz A."/>
            <person name="Amrine K.C."/>
            <person name="Cantu D."/>
        </authorList>
    </citation>
    <scope>NUCLEOTIDE SEQUENCE [LARGE SCALE GENOMIC DNA]</scope>
    <source>
        <strain evidence="4">UCRPC4</strain>
    </source>
</reference>
<feature type="domain" description="INO80 complex subunit 3-like middle region" evidence="3">
    <location>
        <begin position="157"/>
        <end position="257"/>
    </location>
</feature>
<evidence type="ECO:0000259" key="2">
    <source>
        <dbReference type="Pfam" id="PF14612"/>
    </source>
</evidence>
<name>A0A0G2EZ12_PHACM</name>
<protein>
    <submittedName>
        <fullName evidence="4">Uncharacterized protein</fullName>
    </submittedName>
</protein>
<dbReference type="EMBL" id="LCWF01000025">
    <property type="protein sequence ID" value="KKY27316.1"/>
    <property type="molecule type" value="Genomic_DNA"/>
</dbReference>
<dbReference type="AlphaFoldDB" id="A0A0G2EZ12"/>
<accession>A0A0G2EZ12</accession>
<keyword evidence="5" id="KW-1185">Reference proteome</keyword>
<dbReference type="Pfam" id="PF24244">
    <property type="entry name" value="Iec3-like_M"/>
    <property type="match status" value="1"/>
</dbReference>
<feature type="compositionally biased region" description="Basic and acidic residues" evidence="1">
    <location>
        <begin position="254"/>
        <end position="264"/>
    </location>
</feature>
<dbReference type="Proteomes" id="UP000053317">
    <property type="component" value="Unassembled WGS sequence"/>
</dbReference>
<sequence>MSINQANEPHVVVTTEDIEMGQTPPVKASYKSFKKKYRKVMITFETKIKESDEIFRDWQRMQDISHRLAEQNDQILELLYDLNECPEISPEFRYDLDLSDKSDQASDESAMAYDVPTARAALTEARQELRNGELTPVEYKRLEESIIRSRSFAPARSYLSLLSTPHEQLPASESGIPSDAESNGGYVSTRLEEQYKQDLDNFIAGASASRRPSSYSNLVNPNDRSTERDRDTALRNPVSVYNWLRKHQPQVFLQDKENDGEKTTKVSNNSRGSKRGSLQIKSEAEMYDDEGIALEPKTTSRGKRKRDADGGYRPKGGSSSKPTKRKREEGGSSRRTSRKIETPG</sequence>
<comment type="caution">
    <text evidence="4">The sequence shown here is derived from an EMBL/GenBank/DDBJ whole genome shotgun (WGS) entry which is preliminary data.</text>
</comment>
<feature type="domain" description="INO80 complex subunit 3 N-terminal" evidence="2">
    <location>
        <begin position="31"/>
        <end position="99"/>
    </location>
</feature>
<gene>
    <name evidence="4" type="ORF">UCRPC4_g01116</name>
</gene>
<feature type="compositionally biased region" description="Polar residues" evidence="1">
    <location>
        <begin position="210"/>
        <end position="223"/>
    </location>
</feature>
<reference evidence="4 5" key="1">
    <citation type="submission" date="2015-05" db="EMBL/GenBank/DDBJ databases">
        <title>Distinctive expansion of gene families associated with plant cell wall degradation and secondary metabolism in the genomes of grapevine trunk pathogens.</title>
        <authorList>
            <person name="Lawrence D.P."/>
            <person name="Travadon R."/>
            <person name="Rolshausen P.E."/>
            <person name="Baumgartner K."/>
        </authorList>
    </citation>
    <scope>NUCLEOTIDE SEQUENCE [LARGE SCALE GENOMIC DNA]</scope>
    <source>
        <strain evidence="4">UCRPC4</strain>
    </source>
</reference>
<feature type="compositionally biased region" description="Basic and acidic residues" evidence="1">
    <location>
        <begin position="224"/>
        <end position="233"/>
    </location>
</feature>
<evidence type="ECO:0000313" key="4">
    <source>
        <dbReference type="EMBL" id="KKY27316.1"/>
    </source>
</evidence>
<dbReference type="GO" id="GO:0031011">
    <property type="term" value="C:Ino80 complex"/>
    <property type="evidence" value="ECO:0007669"/>
    <property type="project" value="InterPro"/>
</dbReference>
<dbReference type="OrthoDB" id="1650at2759"/>
<dbReference type="GO" id="GO:0006338">
    <property type="term" value="P:chromatin remodeling"/>
    <property type="evidence" value="ECO:0007669"/>
    <property type="project" value="InterPro"/>
</dbReference>
<dbReference type="InterPro" id="IPR055449">
    <property type="entry name" value="Iec3-like_M"/>
</dbReference>
<feature type="region of interest" description="Disordered" evidence="1">
    <location>
        <begin position="205"/>
        <end position="234"/>
    </location>
</feature>